<proteinExistence type="predicted"/>
<evidence type="ECO:0000313" key="2">
    <source>
        <dbReference type="Proteomes" id="UP001056120"/>
    </source>
</evidence>
<accession>A0ACB9I1D3</accession>
<keyword evidence="2" id="KW-1185">Reference proteome</keyword>
<evidence type="ECO:0000313" key="1">
    <source>
        <dbReference type="EMBL" id="KAI3801839.1"/>
    </source>
</evidence>
<organism evidence="1 2">
    <name type="scientific">Smallanthus sonchifolius</name>
    <dbReference type="NCBI Taxonomy" id="185202"/>
    <lineage>
        <taxon>Eukaryota</taxon>
        <taxon>Viridiplantae</taxon>
        <taxon>Streptophyta</taxon>
        <taxon>Embryophyta</taxon>
        <taxon>Tracheophyta</taxon>
        <taxon>Spermatophyta</taxon>
        <taxon>Magnoliopsida</taxon>
        <taxon>eudicotyledons</taxon>
        <taxon>Gunneridae</taxon>
        <taxon>Pentapetalae</taxon>
        <taxon>asterids</taxon>
        <taxon>campanulids</taxon>
        <taxon>Asterales</taxon>
        <taxon>Asteraceae</taxon>
        <taxon>Asteroideae</taxon>
        <taxon>Heliantheae alliance</taxon>
        <taxon>Millerieae</taxon>
        <taxon>Smallanthus</taxon>
    </lineage>
</organism>
<comment type="caution">
    <text evidence="1">The sequence shown here is derived from an EMBL/GenBank/DDBJ whole genome shotgun (WGS) entry which is preliminary data.</text>
</comment>
<dbReference type="EMBL" id="CM042027">
    <property type="protein sequence ID" value="KAI3801839.1"/>
    <property type="molecule type" value="Genomic_DNA"/>
</dbReference>
<dbReference type="Proteomes" id="UP001056120">
    <property type="component" value="Linkage Group LG10"/>
</dbReference>
<protein>
    <submittedName>
        <fullName evidence="1">Uncharacterized protein</fullName>
    </submittedName>
</protein>
<sequence length="743" mass="85220">MNKGRNRIGHKEFGRGGQKDRSNYLTVFDFGKEGKEKVVGDSSEVREVFPKELQIVTTVEDKEMDTDIANVETEMEVVTTVEVQNTMLPEKKTIRDAKEIDYVLKEIDDAFKLSEINLGEKGTKLNENNDDDKLSDISFGEGLEMDMEKNDGDGTRGMEESMDEESENNKEKDISPKESKKNGIPSDKTTKGKTVSKRIREVREKKEILSKKKVEQVKNKRSGVERKINDTEWSDSTEKIDSLCPKKIQITAGKHKIKINCEAIHQLLGVPCGDVTIESMGKLKKGDESVRVWRNTYIGNSEDEDCFNFRMDFLMCFLAIMVECHGQGICNEKILDKLTSETDFSQISWCAYILDSMKRCKKRWKSNDRRVPFSGPLAVLTGVQSEAGASKTNQQIQSVLEDLANNSSSNDENENKEGENDTSAGVDQDQQEEPGYIYSEDNGVLDHDQQQPEAKEGNTEEEKTNEIVYDAPPFSIGLTQLESNNEEMDTGKEKVDSKQEQIEESNMEKRSDEVESSDIEEAITKEEELIWEYLFKEDGMMYKLYGKKKRKPDDEEKIKGKGKVVEDEESETVFRNKFNLEVEKFRFKRLKYDTKVFNKVIDAWVDVLNCEEKYRSPTSPYRLYYDTDLILKHIAISMIDNFSDAYPLVCLDDHENYFEKDSTYKVVRIPWATTANALDCAIFVMRHLEKYMGATEEFNSGLSTNGPKKNKQLKILRKKYATHILLSECNKVREKIQIEALGK</sequence>
<reference evidence="2" key="1">
    <citation type="journal article" date="2022" name="Mol. Ecol. Resour.">
        <title>The genomes of chicory, endive, great burdock and yacon provide insights into Asteraceae palaeo-polyploidization history and plant inulin production.</title>
        <authorList>
            <person name="Fan W."/>
            <person name="Wang S."/>
            <person name="Wang H."/>
            <person name="Wang A."/>
            <person name="Jiang F."/>
            <person name="Liu H."/>
            <person name="Zhao H."/>
            <person name="Xu D."/>
            <person name="Zhang Y."/>
        </authorList>
    </citation>
    <scope>NUCLEOTIDE SEQUENCE [LARGE SCALE GENOMIC DNA]</scope>
    <source>
        <strain evidence="2">cv. Yunnan</strain>
    </source>
</reference>
<name>A0ACB9I1D3_9ASTR</name>
<reference evidence="1 2" key="2">
    <citation type="journal article" date="2022" name="Mol. Ecol. Resour.">
        <title>The genomes of chicory, endive, great burdock and yacon provide insights into Asteraceae paleo-polyploidization history and plant inulin production.</title>
        <authorList>
            <person name="Fan W."/>
            <person name="Wang S."/>
            <person name="Wang H."/>
            <person name="Wang A."/>
            <person name="Jiang F."/>
            <person name="Liu H."/>
            <person name="Zhao H."/>
            <person name="Xu D."/>
            <person name="Zhang Y."/>
        </authorList>
    </citation>
    <scope>NUCLEOTIDE SEQUENCE [LARGE SCALE GENOMIC DNA]</scope>
    <source>
        <strain evidence="2">cv. Yunnan</strain>
        <tissue evidence="1">Leaves</tissue>
    </source>
</reference>
<gene>
    <name evidence="1" type="ORF">L1987_29956</name>
</gene>